<dbReference type="RefSeq" id="WP_119956332.1">
    <property type="nucleotide sequence ID" value="NZ_QYUR01000006.1"/>
</dbReference>
<keyword evidence="2" id="KW-1185">Reference proteome</keyword>
<dbReference type="Proteomes" id="UP000284021">
    <property type="component" value="Unassembled WGS sequence"/>
</dbReference>
<accession>A0A418XDN8</accession>
<name>A0A418XDN8_9PSED</name>
<evidence type="ECO:0000313" key="2">
    <source>
        <dbReference type="Proteomes" id="UP000284021"/>
    </source>
</evidence>
<dbReference type="Pfam" id="PF04134">
    <property type="entry name" value="DCC1-like"/>
    <property type="match status" value="1"/>
</dbReference>
<comment type="caution">
    <text evidence="1">The sequence shown here is derived from an EMBL/GenBank/DDBJ whole genome shotgun (WGS) entry which is preliminary data.</text>
</comment>
<sequence length="146" mass="17141">MNADDYPPFVQPGDRVVLFDGVCKLCNGWVRFLLRYDHEQLFKLAAVQSAEGQAILRWYGLPTETFETMAYVEGRELLVRSEAILRIVGQLHWPWRGLLVLRLIPRPLRNWLYDRIALNRYRLFGKYDACLLPSPEHARRFLHADA</sequence>
<dbReference type="OrthoDB" id="9785438at2"/>
<dbReference type="InterPro" id="IPR052927">
    <property type="entry name" value="DCC_oxidoreductase"/>
</dbReference>
<protein>
    <submittedName>
        <fullName evidence="1">Thiol-disulfide oxidoreductase DCC family protein</fullName>
    </submittedName>
</protein>
<reference evidence="1 2" key="1">
    <citation type="submission" date="2018-09" db="EMBL/GenBank/DDBJ databases">
        <authorList>
            <person name="Zhu H."/>
        </authorList>
    </citation>
    <scope>NUCLEOTIDE SEQUENCE [LARGE SCALE GENOMIC DNA]</scope>
    <source>
        <strain evidence="1 2">K1S02-6</strain>
    </source>
</reference>
<dbReference type="AlphaFoldDB" id="A0A418XDN8"/>
<proteinExistence type="predicted"/>
<dbReference type="GO" id="GO:0015035">
    <property type="term" value="F:protein-disulfide reductase activity"/>
    <property type="evidence" value="ECO:0007669"/>
    <property type="project" value="InterPro"/>
</dbReference>
<dbReference type="PANTHER" id="PTHR33639:SF2">
    <property type="entry name" value="DUF393 DOMAIN-CONTAINING PROTEIN"/>
    <property type="match status" value="1"/>
</dbReference>
<dbReference type="PANTHER" id="PTHR33639">
    <property type="entry name" value="THIOL-DISULFIDE OXIDOREDUCTASE DCC"/>
    <property type="match status" value="1"/>
</dbReference>
<gene>
    <name evidence="1" type="ORF">D3879_16595</name>
</gene>
<dbReference type="InterPro" id="IPR007263">
    <property type="entry name" value="DCC1-like"/>
</dbReference>
<organism evidence="1 2">
    <name type="scientific">Pseudomonas cavernicola</name>
    <dbReference type="NCBI Taxonomy" id="2320866"/>
    <lineage>
        <taxon>Bacteria</taxon>
        <taxon>Pseudomonadati</taxon>
        <taxon>Pseudomonadota</taxon>
        <taxon>Gammaproteobacteria</taxon>
        <taxon>Pseudomonadales</taxon>
        <taxon>Pseudomonadaceae</taxon>
        <taxon>Pseudomonas</taxon>
    </lineage>
</organism>
<dbReference type="EMBL" id="QYUR01000006">
    <property type="protein sequence ID" value="RJG10615.1"/>
    <property type="molecule type" value="Genomic_DNA"/>
</dbReference>
<evidence type="ECO:0000313" key="1">
    <source>
        <dbReference type="EMBL" id="RJG10615.1"/>
    </source>
</evidence>